<dbReference type="SUPFAM" id="SSF110395">
    <property type="entry name" value="CutC-like"/>
    <property type="match status" value="1"/>
</dbReference>
<evidence type="ECO:0000313" key="3">
    <source>
        <dbReference type="EMBL" id="MBA0088152.1"/>
    </source>
</evidence>
<dbReference type="Pfam" id="PF03932">
    <property type="entry name" value="CutC"/>
    <property type="match status" value="1"/>
</dbReference>
<comment type="similarity">
    <text evidence="1 2">Belongs to the CutC family.</text>
</comment>
<dbReference type="Gene3D" id="3.20.20.380">
    <property type="entry name" value="Copper homeostasis (CutC) domain"/>
    <property type="match status" value="1"/>
</dbReference>
<keyword evidence="4" id="KW-1185">Reference proteome</keyword>
<name>A0A7V8NVG0_9BACT</name>
<protein>
    <recommendedName>
        <fullName evidence="2">PF03932 family protein CutC</fullName>
    </recommendedName>
</protein>
<accession>A0A7V8NVG0</accession>
<evidence type="ECO:0000313" key="4">
    <source>
        <dbReference type="Proteomes" id="UP000567293"/>
    </source>
</evidence>
<proteinExistence type="inferred from homology"/>
<dbReference type="HAMAP" id="MF_00795">
    <property type="entry name" value="CutC"/>
    <property type="match status" value="1"/>
</dbReference>
<comment type="caution">
    <text evidence="3">The sequence shown here is derived from an EMBL/GenBank/DDBJ whole genome shotgun (WGS) entry which is preliminary data.</text>
</comment>
<evidence type="ECO:0000256" key="1">
    <source>
        <dbReference type="ARBA" id="ARBA00007768"/>
    </source>
</evidence>
<dbReference type="GO" id="GO:0005737">
    <property type="term" value="C:cytoplasm"/>
    <property type="evidence" value="ECO:0007669"/>
    <property type="project" value="UniProtKB-SubCell"/>
</dbReference>
<dbReference type="InterPro" id="IPR005627">
    <property type="entry name" value="CutC-like"/>
</dbReference>
<organism evidence="3 4">
    <name type="scientific">Candidatus Acidiferrum panamense</name>
    <dbReference type="NCBI Taxonomy" id="2741543"/>
    <lineage>
        <taxon>Bacteria</taxon>
        <taxon>Pseudomonadati</taxon>
        <taxon>Acidobacteriota</taxon>
        <taxon>Terriglobia</taxon>
        <taxon>Candidatus Acidiferrales</taxon>
        <taxon>Candidatus Acidiferrum</taxon>
    </lineage>
</organism>
<sequence length="233" mass="25023">MTLKYFLEITVDGVEKAIAAERGGADRIELCADLPVGGLTPSRELQRSVRGTVHIPVYSMIRPRAGSFVYADSEFAEMERSVAVATECGMDGVVLGVLQKGFKVDVGRTRRLVDLARPLPVTFHRAFDECTDLRKALEAVIQTGAARVLTSGGATTAVEGAAKLAQLIAMARDRILILPGAGITHSNIAKVAEKTGAIEFHAGLGTVLPYSSRDYNAWEVEVRKLSKQLSGLL</sequence>
<dbReference type="AlphaFoldDB" id="A0A7V8NVG0"/>
<dbReference type="PANTHER" id="PTHR12598:SF0">
    <property type="entry name" value="COPPER HOMEOSTASIS PROTEIN CUTC HOMOLOG"/>
    <property type="match status" value="1"/>
</dbReference>
<dbReference type="PANTHER" id="PTHR12598">
    <property type="entry name" value="COPPER HOMEOSTASIS PROTEIN CUTC"/>
    <property type="match status" value="1"/>
</dbReference>
<dbReference type="Proteomes" id="UP000567293">
    <property type="component" value="Unassembled WGS sequence"/>
</dbReference>
<evidence type="ECO:0000256" key="2">
    <source>
        <dbReference type="HAMAP-Rule" id="MF_00795"/>
    </source>
</evidence>
<gene>
    <name evidence="2" type="primary">cutC</name>
    <name evidence="3" type="ORF">HRJ53_24470</name>
</gene>
<comment type="subcellular location">
    <subcellularLocation>
        <location evidence="2">Cytoplasm</location>
    </subcellularLocation>
</comment>
<dbReference type="GO" id="GO:0005507">
    <property type="term" value="F:copper ion binding"/>
    <property type="evidence" value="ECO:0007669"/>
    <property type="project" value="TreeGrafter"/>
</dbReference>
<dbReference type="InterPro" id="IPR036822">
    <property type="entry name" value="CutC-like_dom_sf"/>
</dbReference>
<comment type="caution">
    <text evidence="2">Once thought to be involved in copper homeostasis, experiments in E.coli have shown this is not the case.</text>
</comment>
<keyword evidence="2" id="KW-0963">Cytoplasm</keyword>
<reference evidence="3" key="1">
    <citation type="submission" date="2020-06" db="EMBL/GenBank/DDBJ databases">
        <title>Legume-microbial interactions unlock mineral nutrients during tropical forest succession.</title>
        <authorList>
            <person name="Epihov D.Z."/>
        </authorList>
    </citation>
    <scope>NUCLEOTIDE SEQUENCE [LARGE SCALE GENOMIC DNA]</scope>
    <source>
        <strain evidence="3">Pan2503</strain>
    </source>
</reference>
<dbReference type="EMBL" id="JACDQQ010002365">
    <property type="protein sequence ID" value="MBA0088152.1"/>
    <property type="molecule type" value="Genomic_DNA"/>
</dbReference>